<keyword evidence="1" id="KW-0472">Membrane</keyword>
<evidence type="ECO:0000313" key="2">
    <source>
        <dbReference type="EMBL" id="RMZ95227.1"/>
    </source>
</evidence>
<dbReference type="AlphaFoldDB" id="A0A3M7P915"/>
<accession>A0A3M7P915</accession>
<keyword evidence="1" id="KW-0812">Transmembrane</keyword>
<proteinExistence type="predicted"/>
<evidence type="ECO:0000313" key="3">
    <source>
        <dbReference type="Proteomes" id="UP000276133"/>
    </source>
</evidence>
<reference evidence="2 3" key="1">
    <citation type="journal article" date="2018" name="Sci. Rep.">
        <title>Genomic signatures of local adaptation to the degree of environmental predictability in rotifers.</title>
        <authorList>
            <person name="Franch-Gras L."/>
            <person name="Hahn C."/>
            <person name="Garcia-Roger E.M."/>
            <person name="Carmona M.J."/>
            <person name="Serra M."/>
            <person name="Gomez A."/>
        </authorList>
    </citation>
    <scope>NUCLEOTIDE SEQUENCE [LARGE SCALE GENOMIC DNA]</scope>
    <source>
        <strain evidence="2">HYR1</strain>
    </source>
</reference>
<name>A0A3M7P915_BRAPC</name>
<organism evidence="2 3">
    <name type="scientific">Brachionus plicatilis</name>
    <name type="common">Marine rotifer</name>
    <name type="synonym">Brachionus muelleri</name>
    <dbReference type="NCBI Taxonomy" id="10195"/>
    <lineage>
        <taxon>Eukaryota</taxon>
        <taxon>Metazoa</taxon>
        <taxon>Spiralia</taxon>
        <taxon>Gnathifera</taxon>
        <taxon>Rotifera</taxon>
        <taxon>Eurotatoria</taxon>
        <taxon>Monogononta</taxon>
        <taxon>Pseudotrocha</taxon>
        <taxon>Ploima</taxon>
        <taxon>Brachionidae</taxon>
        <taxon>Brachionus</taxon>
    </lineage>
</organism>
<evidence type="ECO:0000256" key="1">
    <source>
        <dbReference type="SAM" id="Phobius"/>
    </source>
</evidence>
<feature type="transmembrane region" description="Helical" evidence="1">
    <location>
        <begin position="6"/>
        <end position="27"/>
    </location>
</feature>
<protein>
    <submittedName>
        <fullName evidence="2">Uncharacterized protein</fullName>
    </submittedName>
</protein>
<dbReference type="EMBL" id="REGN01012498">
    <property type="protein sequence ID" value="RMZ95227.1"/>
    <property type="molecule type" value="Genomic_DNA"/>
</dbReference>
<dbReference type="Proteomes" id="UP000276133">
    <property type="component" value="Unassembled WGS sequence"/>
</dbReference>
<keyword evidence="1" id="KW-1133">Transmembrane helix</keyword>
<sequence length="66" mass="8057">MHPIDIYNTFFLTVWLLSKITFFYCLIISRINSKNNRCQKFELNNSLIMINKFNLNGDFNSQRWNY</sequence>
<comment type="caution">
    <text evidence="2">The sequence shown here is derived from an EMBL/GenBank/DDBJ whole genome shotgun (WGS) entry which is preliminary data.</text>
</comment>
<gene>
    <name evidence="2" type="ORF">BpHYR1_037181</name>
</gene>
<keyword evidence="3" id="KW-1185">Reference proteome</keyword>